<keyword evidence="2" id="KW-1185">Reference proteome</keyword>
<dbReference type="GO" id="GO:0032259">
    <property type="term" value="P:methylation"/>
    <property type="evidence" value="ECO:0007669"/>
    <property type="project" value="UniProtKB-KW"/>
</dbReference>
<dbReference type="InParanoid" id="A0A5J5EMI9"/>
<gene>
    <name evidence="1" type="ORF">FN846DRAFT_965699</name>
</gene>
<dbReference type="Gene3D" id="3.40.50.150">
    <property type="entry name" value="Vaccinia Virus protein VP39"/>
    <property type="match status" value="1"/>
</dbReference>
<dbReference type="PANTHER" id="PTHR43591">
    <property type="entry name" value="METHYLTRANSFERASE"/>
    <property type="match status" value="1"/>
</dbReference>
<dbReference type="SUPFAM" id="SSF53335">
    <property type="entry name" value="S-adenosyl-L-methionine-dependent methyltransferases"/>
    <property type="match status" value="1"/>
</dbReference>
<evidence type="ECO:0000313" key="2">
    <source>
        <dbReference type="Proteomes" id="UP000326924"/>
    </source>
</evidence>
<dbReference type="Pfam" id="PF13489">
    <property type="entry name" value="Methyltransf_23"/>
    <property type="match status" value="1"/>
</dbReference>
<accession>A0A5J5EMI9</accession>
<sequence>MHLLSKLRLHHELNAIAVDPQCPDYDDDGYESSGSCGSSVASLKSTVHEYIIENGRRYHAYFGVDKSITPTDEIEQDRLDIHHEIMLLLLEGELHQAPLENPRKILDVGTGTGIWAIDMADKYPGSKVLGVDLSPIQPNWVPPNCRFTVDDVEAEWSWRSNTFDFVHIRNLVHDIHDWSKLLSELYRCTRPGGWVEIAEMGGELLSDDGTLADNHPTKRCWDLLTAALRATGREPATGTLLNNILSAAGFEEIEVVAVKQPIGLWPHDKRLKTIGKMGMLNIQLGTEAYCMAALTRILKLSVEAAREICRDGVAAVCDPGVHMYNFFYIAYARKPKRKDDDHDEATDSVDADYDSDDEAWEDETAFGQGLEVHHTPLSARPA</sequence>
<comment type="caution">
    <text evidence="1">The sequence shown here is derived from an EMBL/GenBank/DDBJ whole genome shotgun (WGS) entry which is preliminary data.</text>
</comment>
<reference evidence="1 2" key="1">
    <citation type="submission" date="2019-09" db="EMBL/GenBank/DDBJ databases">
        <title>Draft genome of the ectomycorrhizal ascomycete Sphaerosporella brunnea.</title>
        <authorList>
            <consortium name="DOE Joint Genome Institute"/>
            <person name="Benucci G.M."/>
            <person name="Marozzi G."/>
            <person name="Antonielli L."/>
            <person name="Sanchez S."/>
            <person name="Marco P."/>
            <person name="Wang X."/>
            <person name="Falini L.B."/>
            <person name="Barry K."/>
            <person name="Haridas S."/>
            <person name="Lipzen A."/>
            <person name="Labutti K."/>
            <person name="Grigoriev I.V."/>
            <person name="Murat C."/>
            <person name="Martin F."/>
            <person name="Albertini E."/>
            <person name="Donnini D."/>
            <person name="Bonito G."/>
        </authorList>
    </citation>
    <scope>NUCLEOTIDE SEQUENCE [LARGE SCALE GENOMIC DNA]</scope>
    <source>
        <strain evidence="1 2">Sb_GMNB300</strain>
    </source>
</reference>
<dbReference type="PANTHER" id="PTHR43591:SF24">
    <property type="entry name" value="2-METHOXY-6-POLYPRENYL-1,4-BENZOQUINOL METHYLASE, MITOCHONDRIAL"/>
    <property type="match status" value="1"/>
</dbReference>
<keyword evidence="1" id="KW-0808">Transferase</keyword>
<dbReference type="OrthoDB" id="2013972at2759"/>
<dbReference type="Proteomes" id="UP000326924">
    <property type="component" value="Unassembled WGS sequence"/>
</dbReference>
<dbReference type="EMBL" id="VXIS01000220">
    <property type="protein sequence ID" value="KAA8896236.1"/>
    <property type="molecule type" value="Genomic_DNA"/>
</dbReference>
<organism evidence="1 2">
    <name type="scientific">Sphaerosporella brunnea</name>
    <dbReference type="NCBI Taxonomy" id="1250544"/>
    <lineage>
        <taxon>Eukaryota</taxon>
        <taxon>Fungi</taxon>
        <taxon>Dikarya</taxon>
        <taxon>Ascomycota</taxon>
        <taxon>Pezizomycotina</taxon>
        <taxon>Pezizomycetes</taxon>
        <taxon>Pezizales</taxon>
        <taxon>Pyronemataceae</taxon>
        <taxon>Sphaerosporella</taxon>
    </lineage>
</organism>
<name>A0A5J5EMI9_9PEZI</name>
<protein>
    <submittedName>
        <fullName evidence="1">S-adenosyl-L-methionine-dependent methyltransferase</fullName>
    </submittedName>
</protein>
<evidence type="ECO:0000313" key="1">
    <source>
        <dbReference type="EMBL" id="KAA8896236.1"/>
    </source>
</evidence>
<dbReference type="GO" id="GO:0008168">
    <property type="term" value="F:methyltransferase activity"/>
    <property type="evidence" value="ECO:0007669"/>
    <property type="project" value="UniProtKB-KW"/>
</dbReference>
<dbReference type="AlphaFoldDB" id="A0A5J5EMI9"/>
<proteinExistence type="predicted"/>
<dbReference type="InterPro" id="IPR029063">
    <property type="entry name" value="SAM-dependent_MTases_sf"/>
</dbReference>
<keyword evidence="1" id="KW-0489">Methyltransferase</keyword>
<dbReference type="CDD" id="cd02440">
    <property type="entry name" value="AdoMet_MTases"/>
    <property type="match status" value="1"/>
</dbReference>